<comment type="caution">
    <text evidence="1">Lacks conserved residue(s) required for the propagation of feature annotation.</text>
</comment>
<feature type="disulfide bond" evidence="1">
    <location>
        <begin position="144"/>
        <end position="178"/>
    </location>
</feature>
<keyword evidence="6" id="KW-1185">Reference proteome</keyword>
<dbReference type="Pfam" id="PF01549">
    <property type="entry name" value="ShK"/>
    <property type="match status" value="3"/>
</dbReference>
<dbReference type="AlphaFoldDB" id="A0A498SEG2"/>
<protein>
    <recommendedName>
        <fullName evidence="4">ShKT domain-containing protein</fullName>
    </recommendedName>
</protein>
<evidence type="ECO:0000256" key="2">
    <source>
        <dbReference type="SAM" id="MobiDB-lite"/>
    </source>
</evidence>
<dbReference type="EMBL" id="UPTC01000831">
    <property type="protein sequence ID" value="VBB30281.1"/>
    <property type="molecule type" value="Genomic_DNA"/>
</dbReference>
<dbReference type="Gene3D" id="1.10.10.1940">
    <property type="match status" value="3"/>
</dbReference>
<dbReference type="PANTHER" id="PTHR46219:SF5">
    <property type="entry name" value="SHKT DOMAIN-CONTAINING PROTEIN"/>
    <property type="match status" value="1"/>
</dbReference>
<accession>A0A498SEG2</accession>
<sequence>MRYLLENCLFLLFIFIISSVVAERKFQIICADKSLYCKRRSNLCQSNAFRSVMQSLCKKTCNLCEDNRKEEIVENDQHENESDREIVDMEEDDEDMDNVEYSESETTTDQVEEETEEEITKEPTTILSTIIPYSTTKSIKKTVCMDSSIDCEGKRYLCSERRYAQLMSRECPKTCNLCQSGTTINGVTQNGMNIWKCHDIAYDCIQSLCNHRSYRQLMQTVCKKTCLLC</sequence>
<feature type="compositionally biased region" description="Acidic residues" evidence="2">
    <location>
        <begin position="110"/>
        <end position="119"/>
    </location>
</feature>
<dbReference type="PANTHER" id="PTHR46219">
    <property type="entry name" value="PROTEIN CBG11138"/>
    <property type="match status" value="1"/>
</dbReference>
<feature type="chain" id="PRO_5019745344" description="ShKT domain-containing protein" evidence="3">
    <location>
        <begin position="23"/>
        <end position="229"/>
    </location>
</feature>
<reference evidence="5 6" key="1">
    <citation type="submission" date="2018-08" db="EMBL/GenBank/DDBJ databases">
        <authorList>
            <person name="Laetsch R D."/>
            <person name="Stevens L."/>
            <person name="Kumar S."/>
            <person name="Blaxter L. M."/>
        </authorList>
    </citation>
    <scope>NUCLEOTIDE SEQUENCE [LARGE SCALE GENOMIC DNA]</scope>
</reference>
<evidence type="ECO:0000256" key="3">
    <source>
        <dbReference type="SAM" id="SignalP"/>
    </source>
</evidence>
<evidence type="ECO:0000259" key="4">
    <source>
        <dbReference type="PROSITE" id="PS51670"/>
    </source>
</evidence>
<gene>
    <name evidence="5" type="ORF">NAV_LOCUS5072</name>
</gene>
<organism evidence="5 6">
    <name type="scientific">Acanthocheilonema viteae</name>
    <name type="common">Filarial nematode worm</name>
    <name type="synonym">Dipetalonema viteae</name>
    <dbReference type="NCBI Taxonomy" id="6277"/>
    <lineage>
        <taxon>Eukaryota</taxon>
        <taxon>Metazoa</taxon>
        <taxon>Ecdysozoa</taxon>
        <taxon>Nematoda</taxon>
        <taxon>Chromadorea</taxon>
        <taxon>Rhabditida</taxon>
        <taxon>Spirurina</taxon>
        <taxon>Spiruromorpha</taxon>
        <taxon>Filarioidea</taxon>
        <taxon>Onchocercidae</taxon>
        <taxon>Acanthocheilonema</taxon>
    </lineage>
</organism>
<feature type="domain" description="ShKT" evidence="4">
    <location>
        <begin position="30"/>
        <end position="64"/>
    </location>
</feature>
<evidence type="ECO:0000313" key="6">
    <source>
        <dbReference type="Proteomes" id="UP000276991"/>
    </source>
</evidence>
<name>A0A498SEG2_ACAVI</name>
<evidence type="ECO:0000256" key="1">
    <source>
        <dbReference type="PROSITE-ProRule" id="PRU01005"/>
    </source>
</evidence>
<feature type="compositionally biased region" description="Acidic residues" evidence="2">
    <location>
        <begin position="93"/>
        <end position="103"/>
    </location>
</feature>
<keyword evidence="1" id="KW-1015">Disulfide bond</keyword>
<feature type="signal peptide" evidence="3">
    <location>
        <begin position="1"/>
        <end position="22"/>
    </location>
</feature>
<feature type="region of interest" description="Disordered" evidence="2">
    <location>
        <begin position="93"/>
        <end position="120"/>
    </location>
</feature>
<keyword evidence="3" id="KW-0732">Signal</keyword>
<dbReference type="Proteomes" id="UP000276991">
    <property type="component" value="Unassembled WGS sequence"/>
</dbReference>
<feature type="domain" description="ShKT" evidence="4">
    <location>
        <begin position="144"/>
        <end position="178"/>
    </location>
</feature>
<dbReference type="InterPro" id="IPR003582">
    <property type="entry name" value="ShKT_dom"/>
</dbReference>
<feature type="disulfide bond" evidence="1">
    <location>
        <begin position="30"/>
        <end position="64"/>
    </location>
</feature>
<evidence type="ECO:0000313" key="5">
    <source>
        <dbReference type="EMBL" id="VBB30281.1"/>
    </source>
</evidence>
<dbReference type="OrthoDB" id="5840415at2759"/>
<proteinExistence type="predicted"/>
<dbReference type="SMART" id="SM00254">
    <property type="entry name" value="ShKT"/>
    <property type="match status" value="3"/>
</dbReference>
<dbReference type="PROSITE" id="PS51670">
    <property type="entry name" value="SHKT"/>
    <property type="match status" value="2"/>
</dbReference>